<keyword evidence="2" id="KW-1185">Reference proteome</keyword>
<dbReference type="InterPro" id="IPR036514">
    <property type="entry name" value="SGNH_hydro_sf"/>
</dbReference>
<evidence type="ECO:0008006" key="3">
    <source>
        <dbReference type="Google" id="ProtNLM"/>
    </source>
</evidence>
<name>A0A517SLG5_9PLAN</name>
<organism evidence="1 2">
    <name type="scientific">Caulifigura coniformis</name>
    <dbReference type="NCBI Taxonomy" id="2527983"/>
    <lineage>
        <taxon>Bacteria</taxon>
        <taxon>Pseudomonadati</taxon>
        <taxon>Planctomycetota</taxon>
        <taxon>Planctomycetia</taxon>
        <taxon>Planctomycetales</taxon>
        <taxon>Planctomycetaceae</taxon>
        <taxon>Caulifigura</taxon>
    </lineage>
</organism>
<evidence type="ECO:0000313" key="2">
    <source>
        <dbReference type="Proteomes" id="UP000315700"/>
    </source>
</evidence>
<sequence length="381" mass="41293">MIRHAAQTFKHLVLTVLLIIGGACALEVGLRVRRATKSAAVRSETTDIVSATTTPSRATFLTVAPKLRFTRIEAESGRPFTLRTNSFGLRNPEVDVPRPEGCFRVLCLGDDNTFAGDLPESFAYSRRLADLLQPETSTRVEILNAGCPGGCPTVSALLLRHRLMTLQPDVIVVHIDPSDLVDEEALRRHVERTAEGFPLAAMHPATAGRTNLATQLDDELLLVQTIRDEVKDLWSRGQSGGTTSGANRHADLRVNGTAFDSIRAALEAIQRLAQGQSVEVLVATAASPPAAKRGQRLESVKWPPQELTALCDELQLPLIDATGDVAEVEETSRTRRTGLLSMDAHEVYAEVLAGALLERFRAPAGSAVPPPERVSSQTTHR</sequence>
<dbReference type="InParanoid" id="A0A517SLG5"/>
<protein>
    <recommendedName>
        <fullName evidence="3">SGNH hydrolase-type esterase domain-containing protein</fullName>
    </recommendedName>
</protein>
<accession>A0A517SLG5</accession>
<dbReference type="SUPFAM" id="SSF52266">
    <property type="entry name" value="SGNH hydrolase"/>
    <property type="match status" value="1"/>
</dbReference>
<dbReference type="Gene3D" id="3.40.50.1110">
    <property type="entry name" value="SGNH hydrolase"/>
    <property type="match status" value="1"/>
</dbReference>
<dbReference type="OrthoDB" id="208619at2"/>
<dbReference type="GO" id="GO:0016788">
    <property type="term" value="F:hydrolase activity, acting on ester bonds"/>
    <property type="evidence" value="ECO:0007669"/>
    <property type="project" value="UniProtKB-ARBA"/>
</dbReference>
<evidence type="ECO:0000313" key="1">
    <source>
        <dbReference type="EMBL" id="QDT56965.1"/>
    </source>
</evidence>
<gene>
    <name evidence="1" type="ORF">Pan44_50280</name>
</gene>
<dbReference type="RefSeq" id="WP_145034370.1">
    <property type="nucleotide sequence ID" value="NZ_CP036271.1"/>
</dbReference>
<dbReference type="Proteomes" id="UP000315700">
    <property type="component" value="Chromosome"/>
</dbReference>
<dbReference type="PROSITE" id="PS51257">
    <property type="entry name" value="PROKAR_LIPOPROTEIN"/>
    <property type="match status" value="1"/>
</dbReference>
<dbReference type="AlphaFoldDB" id="A0A517SLG5"/>
<proteinExistence type="predicted"/>
<dbReference type="KEGG" id="ccos:Pan44_50280"/>
<reference evidence="1 2" key="1">
    <citation type="submission" date="2019-02" db="EMBL/GenBank/DDBJ databases">
        <title>Deep-cultivation of Planctomycetes and their phenomic and genomic characterization uncovers novel biology.</title>
        <authorList>
            <person name="Wiegand S."/>
            <person name="Jogler M."/>
            <person name="Boedeker C."/>
            <person name="Pinto D."/>
            <person name="Vollmers J."/>
            <person name="Rivas-Marin E."/>
            <person name="Kohn T."/>
            <person name="Peeters S.H."/>
            <person name="Heuer A."/>
            <person name="Rast P."/>
            <person name="Oberbeckmann S."/>
            <person name="Bunk B."/>
            <person name="Jeske O."/>
            <person name="Meyerdierks A."/>
            <person name="Storesund J.E."/>
            <person name="Kallscheuer N."/>
            <person name="Luecker S."/>
            <person name="Lage O.M."/>
            <person name="Pohl T."/>
            <person name="Merkel B.J."/>
            <person name="Hornburger P."/>
            <person name="Mueller R.-W."/>
            <person name="Bruemmer F."/>
            <person name="Labrenz M."/>
            <person name="Spormann A.M."/>
            <person name="Op den Camp H."/>
            <person name="Overmann J."/>
            <person name="Amann R."/>
            <person name="Jetten M.S.M."/>
            <person name="Mascher T."/>
            <person name="Medema M.H."/>
            <person name="Devos D.P."/>
            <person name="Kaster A.-K."/>
            <person name="Ovreas L."/>
            <person name="Rohde M."/>
            <person name="Galperin M.Y."/>
            <person name="Jogler C."/>
        </authorList>
    </citation>
    <scope>NUCLEOTIDE SEQUENCE [LARGE SCALE GENOMIC DNA]</scope>
    <source>
        <strain evidence="1 2">Pan44</strain>
    </source>
</reference>
<dbReference type="EMBL" id="CP036271">
    <property type="protein sequence ID" value="QDT56965.1"/>
    <property type="molecule type" value="Genomic_DNA"/>
</dbReference>